<evidence type="ECO:0000259" key="3">
    <source>
        <dbReference type="SMART" id="SM00093"/>
    </source>
</evidence>
<comment type="caution">
    <text evidence="4">The sequence shown here is derived from an EMBL/GenBank/DDBJ whole genome shotgun (WGS) entry which is preliminary data.</text>
</comment>
<dbReference type="EMBL" id="NIVC01000340">
    <property type="protein sequence ID" value="PAA85220.1"/>
    <property type="molecule type" value="Genomic_DNA"/>
</dbReference>
<dbReference type="Gene3D" id="3.30.497.10">
    <property type="entry name" value="Antithrombin, subunit I, domain 2"/>
    <property type="match status" value="1"/>
</dbReference>
<dbReference type="PANTHER" id="PTHR11461:SF211">
    <property type="entry name" value="GH10112P-RELATED"/>
    <property type="match status" value="1"/>
</dbReference>
<dbReference type="Proteomes" id="UP000215902">
    <property type="component" value="Unassembled WGS sequence"/>
</dbReference>
<dbReference type="AlphaFoldDB" id="A0A267GGQ0"/>
<dbReference type="GO" id="GO:0004867">
    <property type="term" value="F:serine-type endopeptidase inhibitor activity"/>
    <property type="evidence" value="ECO:0007669"/>
    <property type="project" value="InterPro"/>
</dbReference>
<dbReference type="PANTHER" id="PTHR11461">
    <property type="entry name" value="SERINE PROTEASE INHIBITOR, SERPIN"/>
    <property type="match status" value="1"/>
</dbReference>
<feature type="non-terminal residue" evidence="4">
    <location>
        <position position="1"/>
    </location>
</feature>
<comment type="similarity">
    <text evidence="1 2">Belongs to the serpin family.</text>
</comment>
<evidence type="ECO:0000313" key="5">
    <source>
        <dbReference type="Proteomes" id="UP000215902"/>
    </source>
</evidence>
<dbReference type="InterPro" id="IPR000215">
    <property type="entry name" value="Serpin_fam"/>
</dbReference>
<evidence type="ECO:0000256" key="2">
    <source>
        <dbReference type="RuleBase" id="RU000411"/>
    </source>
</evidence>
<dbReference type="Pfam" id="PF00079">
    <property type="entry name" value="Serpin"/>
    <property type="match status" value="1"/>
</dbReference>
<name>A0A267GGQ0_9PLAT</name>
<dbReference type="InterPro" id="IPR023796">
    <property type="entry name" value="Serpin_dom"/>
</dbReference>
<sequence>YAHNTFALSLHSAYAQVNPGRNFLLSPISIFATLSMILPGARKQTLDQLVSGMRLSEPGQKPLSAESLAQLESSLGRMLHSVSSDSLKSVNKIFIEADMKVKSHYLSTVYYKFNSWIYKANFSGDPETERVRINNRVATATKDKITELLKMGSIGTSTRFLLCNAVYFKAKWTQPFDPEATIDARFELSASAAVSVPTMRRTGQVRLLSIPDVLTGVRLGFNDTKDQRLSLIALLPAQRHQLDEILAKLTVQDWARLVGDPGELVEAELELPKVSSAALA</sequence>
<gene>
    <name evidence="4" type="ORF">BOX15_Mlig028955g1</name>
</gene>
<dbReference type="InterPro" id="IPR042185">
    <property type="entry name" value="Serpin_sf_2"/>
</dbReference>
<dbReference type="CDD" id="cd00172">
    <property type="entry name" value="serpin"/>
    <property type="match status" value="1"/>
</dbReference>
<dbReference type="SMART" id="SM00093">
    <property type="entry name" value="SERPIN"/>
    <property type="match status" value="1"/>
</dbReference>
<accession>A0A267GGQ0</accession>
<dbReference type="InterPro" id="IPR036186">
    <property type="entry name" value="Serpin_sf"/>
</dbReference>
<dbReference type="InterPro" id="IPR042178">
    <property type="entry name" value="Serpin_sf_1"/>
</dbReference>
<organism evidence="4 5">
    <name type="scientific">Macrostomum lignano</name>
    <dbReference type="NCBI Taxonomy" id="282301"/>
    <lineage>
        <taxon>Eukaryota</taxon>
        <taxon>Metazoa</taxon>
        <taxon>Spiralia</taxon>
        <taxon>Lophotrochozoa</taxon>
        <taxon>Platyhelminthes</taxon>
        <taxon>Rhabditophora</taxon>
        <taxon>Macrostomorpha</taxon>
        <taxon>Macrostomida</taxon>
        <taxon>Macrostomidae</taxon>
        <taxon>Macrostomum</taxon>
    </lineage>
</organism>
<dbReference type="GO" id="GO:0005615">
    <property type="term" value="C:extracellular space"/>
    <property type="evidence" value="ECO:0007669"/>
    <property type="project" value="InterPro"/>
</dbReference>
<evidence type="ECO:0000313" key="4">
    <source>
        <dbReference type="EMBL" id="PAA85220.1"/>
    </source>
</evidence>
<evidence type="ECO:0000256" key="1">
    <source>
        <dbReference type="ARBA" id="ARBA00009500"/>
    </source>
</evidence>
<protein>
    <recommendedName>
        <fullName evidence="3">Serpin domain-containing protein</fullName>
    </recommendedName>
</protein>
<dbReference type="STRING" id="282301.A0A267GGQ0"/>
<feature type="domain" description="Serpin" evidence="3">
    <location>
        <begin position="8"/>
        <end position="280"/>
    </location>
</feature>
<dbReference type="SUPFAM" id="SSF56574">
    <property type="entry name" value="Serpins"/>
    <property type="match status" value="1"/>
</dbReference>
<proteinExistence type="inferred from homology"/>
<dbReference type="OrthoDB" id="6099233at2759"/>
<reference evidence="4 5" key="1">
    <citation type="submission" date="2017-06" db="EMBL/GenBank/DDBJ databases">
        <title>A platform for efficient transgenesis in Macrostomum lignano, a flatworm model organism for stem cell research.</title>
        <authorList>
            <person name="Berezikov E."/>
        </authorList>
    </citation>
    <scope>NUCLEOTIDE SEQUENCE [LARGE SCALE GENOMIC DNA]</scope>
    <source>
        <strain evidence="4">DV1</strain>
        <tissue evidence="4">Whole organism</tissue>
    </source>
</reference>
<dbReference type="Gene3D" id="2.30.39.10">
    <property type="entry name" value="Alpha-1-antitrypsin, domain 1"/>
    <property type="match status" value="1"/>
</dbReference>
<keyword evidence="5" id="KW-1185">Reference proteome</keyword>